<evidence type="ECO:0000313" key="1">
    <source>
        <dbReference type="EMBL" id="KRY76796.1"/>
    </source>
</evidence>
<name>A0A0V1ESY9_TRIPS</name>
<dbReference type="EMBL" id="JYDR01000010">
    <property type="protein sequence ID" value="KRY76796.1"/>
    <property type="molecule type" value="Genomic_DNA"/>
</dbReference>
<evidence type="ECO:0000313" key="5">
    <source>
        <dbReference type="Proteomes" id="UP000054805"/>
    </source>
</evidence>
<evidence type="ECO:0000313" key="4">
    <source>
        <dbReference type="Proteomes" id="UP000054632"/>
    </source>
</evidence>
<dbReference type="EMBL" id="JYDV01000003">
    <property type="protein sequence ID" value="KRZ45437.1"/>
    <property type="molecule type" value="Genomic_DNA"/>
</dbReference>
<comment type="caution">
    <text evidence="1">The sequence shown here is derived from an EMBL/GenBank/DDBJ whole genome shotgun (WGS) entry which is preliminary data.</text>
</comment>
<dbReference type="Proteomes" id="UP000054632">
    <property type="component" value="Unassembled WGS sequence"/>
</dbReference>
<proteinExistence type="predicted"/>
<dbReference type="AlphaFoldDB" id="A0A0V1ESY9"/>
<dbReference type="EMBL" id="JYDS01000017">
    <property type="protein sequence ID" value="KRZ32314.1"/>
    <property type="molecule type" value="Genomic_DNA"/>
</dbReference>
<sequence length="97" mass="11061">MNCAFRNQLCRHKSKTISQTITSSTMQTEQLPIPTSLSEEYLMSRYYLCPSLSLLISFFRIYIAARCLVPYLAVVSSVSSSEWWQQGQSRAILTSLV</sequence>
<dbReference type="Proteomes" id="UP000054805">
    <property type="component" value="Unassembled WGS sequence"/>
</dbReference>
<keyword evidence="5" id="KW-1185">Reference proteome</keyword>
<evidence type="ECO:0000313" key="2">
    <source>
        <dbReference type="EMBL" id="KRZ32314.1"/>
    </source>
</evidence>
<evidence type="ECO:0000313" key="3">
    <source>
        <dbReference type="EMBL" id="KRZ45437.1"/>
    </source>
</evidence>
<organism evidence="1 4">
    <name type="scientific">Trichinella pseudospiralis</name>
    <name type="common">Parasitic roundworm</name>
    <dbReference type="NCBI Taxonomy" id="6337"/>
    <lineage>
        <taxon>Eukaryota</taxon>
        <taxon>Metazoa</taxon>
        <taxon>Ecdysozoa</taxon>
        <taxon>Nematoda</taxon>
        <taxon>Enoplea</taxon>
        <taxon>Dorylaimia</taxon>
        <taxon>Trichinellida</taxon>
        <taxon>Trichinellidae</taxon>
        <taxon>Trichinella</taxon>
    </lineage>
</organism>
<protein>
    <submittedName>
        <fullName evidence="1">Uncharacterized protein</fullName>
    </submittedName>
</protein>
<accession>A0A0V1ESY9</accession>
<reference evidence="4 5" key="1">
    <citation type="submission" date="2015-01" db="EMBL/GenBank/DDBJ databases">
        <title>Evolution of Trichinella species and genotypes.</title>
        <authorList>
            <person name="Korhonen P.K."/>
            <person name="Edoardo P."/>
            <person name="Giuseppe L.R."/>
            <person name="Gasser R.B."/>
        </authorList>
    </citation>
    <scope>NUCLEOTIDE SEQUENCE [LARGE SCALE GENOMIC DNA]</scope>
    <source>
        <strain evidence="1">ISS13</strain>
        <strain evidence="3">ISS176</strain>
        <strain evidence="2">ISS588</strain>
    </source>
</reference>
<gene>
    <name evidence="1" type="ORF">T4A_8764</name>
    <name evidence="2" type="ORF">T4B_15556</name>
    <name evidence="3" type="ORF">T4C_12696</name>
</gene>
<dbReference type="Proteomes" id="UP000054826">
    <property type="component" value="Unassembled WGS sequence"/>
</dbReference>